<dbReference type="OrthoDB" id="529648at2759"/>
<gene>
    <name evidence="2" type="ORF">CEUSTIGMA_g567.t1</name>
</gene>
<evidence type="ECO:0000256" key="1">
    <source>
        <dbReference type="SAM" id="Phobius"/>
    </source>
</evidence>
<organism evidence="2 3">
    <name type="scientific">Chlamydomonas eustigma</name>
    <dbReference type="NCBI Taxonomy" id="1157962"/>
    <lineage>
        <taxon>Eukaryota</taxon>
        <taxon>Viridiplantae</taxon>
        <taxon>Chlorophyta</taxon>
        <taxon>core chlorophytes</taxon>
        <taxon>Chlorophyceae</taxon>
        <taxon>CS clade</taxon>
        <taxon>Chlamydomonadales</taxon>
        <taxon>Chlamydomonadaceae</taxon>
        <taxon>Chlamydomonas</taxon>
    </lineage>
</organism>
<keyword evidence="1" id="KW-0472">Membrane</keyword>
<protein>
    <submittedName>
        <fullName evidence="2">Uncharacterized protein</fullName>
    </submittedName>
</protein>
<comment type="caution">
    <text evidence="2">The sequence shown here is derived from an EMBL/GenBank/DDBJ whole genome shotgun (WGS) entry which is preliminary data.</text>
</comment>
<reference evidence="2 3" key="1">
    <citation type="submission" date="2017-08" db="EMBL/GenBank/DDBJ databases">
        <title>Acidophilic green algal genome provides insights into adaptation to an acidic environment.</title>
        <authorList>
            <person name="Hirooka S."/>
            <person name="Hirose Y."/>
            <person name="Kanesaki Y."/>
            <person name="Higuchi S."/>
            <person name="Fujiwara T."/>
            <person name="Onuma R."/>
            <person name="Era A."/>
            <person name="Ohbayashi R."/>
            <person name="Uzuka A."/>
            <person name="Nozaki H."/>
            <person name="Yoshikawa H."/>
            <person name="Miyagishima S.Y."/>
        </authorList>
    </citation>
    <scope>NUCLEOTIDE SEQUENCE [LARGE SCALE GENOMIC DNA]</scope>
    <source>
        <strain evidence="2 3">NIES-2499</strain>
    </source>
</reference>
<dbReference type="AlphaFoldDB" id="A0A250WQI4"/>
<keyword evidence="1" id="KW-1133">Transmembrane helix</keyword>
<feature type="transmembrane region" description="Helical" evidence="1">
    <location>
        <begin position="43"/>
        <end position="70"/>
    </location>
</feature>
<dbReference type="EMBL" id="BEGY01000002">
    <property type="protein sequence ID" value="GAX73114.1"/>
    <property type="molecule type" value="Genomic_DNA"/>
</dbReference>
<keyword evidence="3" id="KW-1185">Reference proteome</keyword>
<sequence>MTVRPLARWPQGPATIPALIGMLIGNAVAFIPQLRGAPILSLFFKLGVAIFRSASGIQVVMLLAWMAHLLEAMYMVQKCRRDGVSRVETWKWFLLTFTVGFPAIQEFNTLKNKAM</sequence>
<evidence type="ECO:0000313" key="3">
    <source>
        <dbReference type="Proteomes" id="UP000232323"/>
    </source>
</evidence>
<feature type="transmembrane region" description="Helical" evidence="1">
    <location>
        <begin position="12"/>
        <end position="31"/>
    </location>
</feature>
<dbReference type="Pfam" id="PF14934">
    <property type="entry name" value="TMEM254"/>
    <property type="match status" value="1"/>
</dbReference>
<accession>A0A250WQI4</accession>
<proteinExistence type="predicted"/>
<evidence type="ECO:0000313" key="2">
    <source>
        <dbReference type="EMBL" id="GAX73114.1"/>
    </source>
</evidence>
<dbReference type="Proteomes" id="UP000232323">
    <property type="component" value="Unassembled WGS sequence"/>
</dbReference>
<keyword evidence="1" id="KW-0812">Transmembrane</keyword>
<name>A0A250WQI4_9CHLO</name>
<dbReference type="InterPro" id="IPR028110">
    <property type="entry name" value="TMEM254"/>
</dbReference>